<evidence type="ECO:0000313" key="1">
    <source>
        <dbReference type="EMBL" id="EGQ26919.1"/>
    </source>
</evidence>
<accession>F9DQM8</accession>
<comment type="caution">
    <text evidence="1">The sequence shown here is derived from an EMBL/GenBank/DDBJ whole genome shotgun (WGS) entry which is preliminary data.</text>
</comment>
<keyword evidence="1" id="KW-0413">Isomerase</keyword>
<organism evidence="1 2">
    <name type="scientific">Sporosarcina newyorkensis 2681</name>
    <dbReference type="NCBI Taxonomy" id="1027292"/>
    <lineage>
        <taxon>Bacteria</taxon>
        <taxon>Bacillati</taxon>
        <taxon>Bacillota</taxon>
        <taxon>Bacilli</taxon>
        <taxon>Bacillales</taxon>
        <taxon>Caryophanaceae</taxon>
        <taxon>Sporosarcina</taxon>
    </lineage>
</organism>
<dbReference type="AlphaFoldDB" id="F9DQM8"/>
<name>F9DQM8_9BACL</name>
<dbReference type="HOGENOM" id="CLU_2738032_0_0_9"/>
<dbReference type="GO" id="GO:0016853">
    <property type="term" value="F:isomerase activity"/>
    <property type="evidence" value="ECO:0007669"/>
    <property type="project" value="UniProtKB-KW"/>
</dbReference>
<dbReference type="EC" id="5.4.99.-" evidence="1"/>
<reference evidence="1 2" key="1">
    <citation type="submission" date="2011-04" db="EMBL/GenBank/DDBJ databases">
        <authorList>
            <person name="Muzny D."/>
            <person name="Qin X."/>
            <person name="Deng J."/>
            <person name="Jiang H."/>
            <person name="Liu Y."/>
            <person name="Qu J."/>
            <person name="Song X.-Z."/>
            <person name="Zhang L."/>
            <person name="Thornton R."/>
            <person name="Coyle M."/>
            <person name="Francisco L."/>
            <person name="Jackson L."/>
            <person name="Javaid M."/>
            <person name="Korchina V."/>
            <person name="Kovar C."/>
            <person name="Mata R."/>
            <person name="Mathew T."/>
            <person name="Ngo R."/>
            <person name="Nguyen L."/>
            <person name="Nguyen N."/>
            <person name="Okwuonu G."/>
            <person name="Ongeri F."/>
            <person name="Pham C."/>
            <person name="Simmons D."/>
            <person name="Wilczek-Boney K."/>
            <person name="Hale W."/>
            <person name="Jakkamsetti A."/>
            <person name="Pham P."/>
            <person name="Ruth R."/>
            <person name="San Lucas F."/>
            <person name="Warren J."/>
            <person name="Zhang J."/>
            <person name="Zhao Z."/>
            <person name="Zhou C."/>
            <person name="Zhu D."/>
            <person name="Lee S."/>
            <person name="Bess C."/>
            <person name="Blankenburg K."/>
            <person name="Forbes L."/>
            <person name="Fu Q."/>
            <person name="Gubbala S."/>
            <person name="Hirani K."/>
            <person name="Jayaseelan J.C."/>
            <person name="Lara F."/>
            <person name="Munidasa M."/>
            <person name="Palculict T."/>
            <person name="Patil S."/>
            <person name="Pu L.-L."/>
            <person name="Saada N."/>
            <person name="Tang L."/>
            <person name="Weissenberger G."/>
            <person name="Zhu Y."/>
            <person name="Hemphill L."/>
            <person name="Shang Y."/>
            <person name="Youmans B."/>
            <person name="Ayvaz T."/>
            <person name="Ross M."/>
            <person name="Santibanez J."/>
            <person name="Aqrawi P."/>
            <person name="Gross S."/>
            <person name="Joshi V."/>
            <person name="Fowler G."/>
            <person name="Nazareth L."/>
            <person name="Reid J."/>
            <person name="Worley K."/>
            <person name="Petrosino J."/>
            <person name="Highlander S."/>
            <person name="Gibbs R."/>
        </authorList>
    </citation>
    <scope>NUCLEOTIDE SEQUENCE [LARGE SCALE GENOMIC DNA]</scope>
    <source>
        <strain evidence="1 2">2681</strain>
    </source>
</reference>
<dbReference type="EMBL" id="AFPZ01000027">
    <property type="protein sequence ID" value="EGQ26919.1"/>
    <property type="molecule type" value="Genomic_DNA"/>
</dbReference>
<proteinExistence type="predicted"/>
<protein>
    <submittedName>
        <fullName evidence="1">Ribosomal large subunit pseudouridine synthase D</fullName>
        <ecNumber evidence="1">5.4.99.-</ecNumber>
    </submittedName>
</protein>
<evidence type="ECO:0000313" key="2">
    <source>
        <dbReference type="Proteomes" id="UP000005316"/>
    </source>
</evidence>
<dbReference type="Proteomes" id="UP000005316">
    <property type="component" value="Unassembled WGS sequence"/>
</dbReference>
<sequence>MARTKPWSARANPWAARTKHTLVRSRYFHCPITHKSCHGKSFLTFRDSSISALDFTLRNISLHLYFIHKPK</sequence>
<gene>
    <name evidence="1" type="primary">rluD4</name>
    <name evidence="1" type="ORF">HMPREF9372_1117</name>
</gene>